<evidence type="ECO:0000313" key="2">
    <source>
        <dbReference type="Proteomes" id="UP000275368"/>
    </source>
</evidence>
<evidence type="ECO:0000313" key="1">
    <source>
        <dbReference type="EMBL" id="BBH19791.1"/>
    </source>
</evidence>
<reference evidence="1 2" key="1">
    <citation type="submission" date="2018-11" db="EMBL/GenBank/DDBJ databases">
        <title>Complete genome sequence of Paenibacillus baekrokdamisoli strain KCTC 33723.</title>
        <authorList>
            <person name="Kang S.W."/>
            <person name="Lee K.C."/>
            <person name="Kim K.K."/>
            <person name="Kim J.S."/>
            <person name="Kim D.S."/>
            <person name="Ko S.H."/>
            <person name="Yang S.H."/>
            <person name="Lee J.S."/>
        </authorList>
    </citation>
    <scope>NUCLEOTIDE SEQUENCE [LARGE SCALE GENOMIC DNA]</scope>
    <source>
        <strain evidence="1 2">KCTC 33723</strain>
    </source>
</reference>
<dbReference type="SUPFAM" id="SSF47413">
    <property type="entry name" value="lambda repressor-like DNA-binding domains"/>
    <property type="match status" value="1"/>
</dbReference>
<keyword evidence="2" id="KW-1185">Reference proteome</keyword>
<protein>
    <submittedName>
        <fullName evidence="1">Uncharacterized protein</fullName>
    </submittedName>
</protein>
<dbReference type="RefSeq" id="WP_125654394.1">
    <property type="nucleotide sequence ID" value="NZ_AP019308.1"/>
</dbReference>
<dbReference type="InterPro" id="IPR010982">
    <property type="entry name" value="Lambda_DNA-bd_dom_sf"/>
</dbReference>
<dbReference type="InterPro" id="IPR001387">
    <property type="entry name" value="Cro/C1-type_HTH"/>
</dbReference>
<dbReference type="GO" id="GO:0003677">
    <property type="term" value="F:DNA binding"/>
    <property type="evidence" value="ECO:0007669"/>
    <property type="project" value="InterPro"/>
</dbReference>
<dbReference type="PROSITE" id="PS50943">
    <property type="entry name" value="HTH_CROC1"/>
    <property type="match status" value="1"/>
</dbReference>
<dbReference type="KEGG" id="pbk:Back11_11360"/>
<gene>
    <name evidence="1" type="ORF">Back11_11360</name>
</gene>
<dbReference type="AlphaFoldDB" id="A0A3G9J1R4"/>
<sequence length="72" mass="8501">MVNKRHKLIECRESKGSRDLVSSELEISKVYLRMIETGALKPGRDLMFRFSKYFEQPLEVIFPDMFGDDWSV</sequence>
<dbReference type="Proteomes" id="UP000275368">
    <property type="component" value="Chromosome"/>
</dbReference>
<dbReference type="EMBL" id="AP019308">
    <property type="protein sequence ID" value="BBH19791.1"/>
    <property type="molecule type" value="Genomic_DNA"/>
</dbReference>
<name>A0A3G9J1R4_9BACL</name>
<accession>A0A3G9J1R4</accession>
<dbReference type="OrthoDB" id="48775at2"/>
<organism evidence="1 2">
    <name type="scientific">Paenibacillus baekrokdamisoli</name>
    <dbReference type="NCBI Taxonomy" id="1712516"/>
    <lineage>
        <taxon>Bacteria</taxon>
        <taxon>Bacillati</taxon>
        <taxon>Bacillota</taxon>
        <taxon>Bacilli</taxon>
        <taxon>Bacillales</taxon>
        <taxon>Paenibacillaceae</taxon>
        <taxon>Paenibacillus</taxon>
    </lineage>
</organism>
<dbReference type="Gene3D" id="1.10.260.40">
    <property type="entry name" value="lambda repressor-like DNA-binding domains"/>
    <property type="match status" value="1"/>
</dbReference>
<proteinExistence type="predicted"/>